<evidence type="ECO:0008006" key="4">
    <source>
        <dbReference type="Google" id="ProtNLM"/>
    </source>
</evidence>
<gene>
    <name evidence="2" type="ORF">F1C79_00840</name>
</gene>
<feature type="chain" id="PRO_5040759395" description="Outer membrane lipoprotein-sorting protein" evidence="1">
    <location>
        <begin position="26"/>
        <end position="269"/>
    </location>
</feature>
<keyword evidence="1" id="KW-0732">Signal</keyword>
<dbReference type="RefSeq" id="WP_151186212.1">
    <property type="nucleotide sequence ID" value="NZ_CP043626.1"/>
</dbReference>
<name>A0A9X7MV03_PSEDE</name>
<dbReference type="AlphaFoldDB" id="A0A9X7MV03"/>
<evidence type="ECO:0000313" key="2">
    <source>
        <dbReference type="EMBL" id="QEY70322.1"/>
    </source>
</evidence>
<organism evidence="2 3">
    <name type="scientific">Pseudomonas denitrificans</name>
    <dbReference type="NCBI Taxonomy" id="43306"/>
    <lineage>
        <taxon>Bacteria</taxon>
        <taxon>Pseudomonadati</taxon>
        <taxon>Pseudomonadota</taxon>
        <taxon>Gammaproteobacteria</taxon>
        <taxon>Pseudomonadales</taxon>
        <taxon>Pseudomonadaceae</taxon>
        <taxon>Halopseudomonas</taxon>
    </lineage>
</organism>
<evidence type="ECO:0000313" key="3">
    <source>
        <dbReference type="Proteomes" id="UP000326659"/>
    </source>
</evidence>
<protein>
    <recommendedName>
        <fullName evidence="4">Outer membrane lipoprotein-sorting protein</fullName>
    </recommendedName>
</protein>
<proteinExistence type="predicted"/>
<dbReference type="OrthoDB" id="6887915at2"/>
<dbReference type="Proteomes" id="UP000326659">
    <property type="component" value="Chromosome"/>
</dbReference>
<dbReference type="KEGG" id="pden:F1C79_00840"/>
<feature type="signal peptide" evidence="1">
    <location>
        <begin position="1"/>
        <end position="25"/>
    </location>
</feature>
<keyword evidence="3" id="KW-1185">Reference proteome</keyword>
<accession>A0A9X7MV03</accession>
<evidence type="ECO:0000256" key="1">
    <source>
        <dbReference type="SAM" id="SignalP"/>
    </source>
</evidence>
<dbReference type="EMBL" id="CP043626">
    <property type="protein sequence ID" value="QEY70322.1"/>
    <property type="molecule type" value="Genomic_DNA"/>
</dbReference>
<sequence length="269" mass="29441">MPFTHRSGRFGLALALLGVLPLAQADTHESLNSAVESLWSGEQVSISVLSSSFTQQASKAGTEYRTEVKNAPVYLQTAGESAWVVAGRTRFNAVATPWGNFPRLDMRNARLLAIDLPKKHYQVLASPGAGLFSVGDWQRYGFLQVIDVGTPSAPSHYPLYTDADVGERALGRLANSPVLNYARLVPASRSKAGEIDAYEVSLYALGRKGPERVLREGVPLAYLLRREGDSWNIDSVDRTPVTTARDEEHRPFTTPLRPALFSVKEDGSQ</sequence>
<reference evidence="2 3" key="1">
    <citation type="submission" date="2019-09" db="EMBL/GenBank/DDBJ databases">
        <title>Prosopis cineraria nodule microbiome.</title>
        <authorList>
            <person name="Chaluvadi S.R."/>
            <person name="Ali R."/>
            <person name="Wang X."/>
        </authorList>
    </citation>
    <scope>NUCLEOTIDE SEQUENCE [LARGE SCALE GENOMIC DNA]</scope>
    <source>
        <strain evidence="2 3">BG1</strain>
    </source>
</reference>